<sequence length="64" mass="7138">METSKSYGKSHSTRQLRMFQVCMNKERRGAPDPESTTLPPSPPPDRTSPIVCCRVASLLLLSTF</sequence>
<feature type="region of interest" description="Disordered" evidence="1">
    <location>
        <begin position="24"/>
        <end position="48"/>
    </location>
</feature>
<dbReference type="EnsemblPlants" id="MELO3C025910.2.1">
    <property type="protein sequence ID" value="MELO3C025910.2.1"/>
    <property type="gene ID" value="MELO3C025910.2"/>
</dbReference>
<evidence type="ECO:0000313" key="2">
    <source>
        <dbReference type="EnsemblPlants" id="MELO3C025910.2.1"/>
    </source>
</evidence>
<reference evidence="2" key="1">
    <citation type="submission" date="2023-03" db="UniProtKB">
        <authorList>
            <consortium name="EnsemblPlants"/>
        </authorList>
    </citation>
    <scope>IDENTIFICATION</scope>
</reference>
<proteinExistence type="predicted"/>
<protein>
    <submittedName>
        <fullName evidence="2">Uncharacterized protein</fullName>
    </submittedName>
</protein>
<accession>A0A9I9E042</accession>
<dbReference type="AlphaFoldDB" id="A0A9I9E042"/>
<name>A0A9I9E042_CUCME</name>
<dbReference type="Gramene" id="MELO3C025910.2.1">
    <property type="protein sequence ID" value="MELO3C025910.2.1"/>
    <property type="gene ID" value="MELO3C025910.2"/>
</dbReference>
<evidence type="ECO:0000256" key="1">
    <source>
        <dbReference type="SAM" id="MobiDB-lite"/>
    </source>
</evidence>
<organism evidence="2">
    <name type="scientific">Cucumis melo</name>
    <name type="common">Muskmelon</name>
    <dbReference type="NCBI Taxonomy" id="3656"/>
    <lineage>
        <taxon>Eukaryota</taxon>
        <taxon>Viridiplantae</taxon>
        <taxon>Streptophyta</taxon>
        <taxon>Embryophyta</taxon>
        <taxon>Tracheophyta</taxon>
        <taxon>Spermatophyta</taxon>
        <taxon>Magnoliopsida</taxon>
        <taxon>eudicotyledons</taxon>
        <taxon>Gunneridae</taxon>
        <taxon>Pentapetalae</taxon>
        <taxon>rosids</taxon>
        <taxon>fabids</taxon>
        <taxon>Cucurbitales</taxon>
        <taxon>Cucurbitaceae</taxon>
        <taxon>Benincaseae</taxon>
        <taxon>Cucumis</taxon>
    </lineage>
</organism>